<dbReference type="EnsemblPlants" id="Zm00001eb103740_T002">
    <property type="protein sequence ID" value="Zm00001eb103740_P002"/>
    <property type="gene ID" value="Zm00001eb103740"/>
</dbReference>
<sequence length="81" mass="8609">MSSVEFVVALLSSRRLRAPPRLELGSVGADARCPFCGLRRTFLNADGGCGRVPPGTVTSGLVVRASVVVAGLMFDEMPKRF</sequence>
<dbReference type="AlphaFoldDB" id="A0A1D6EU06"/>
<reference evidence="1 3" key="1">
    <citation type="submission" date="2015-12" db="EMBL/GenBank/DDBJ databases">
        <title>Update maize B73 reference genome by single molecule sequencing technologies.</title>
        <authorList>
            <consortium name="Maize Genome Sequencing Project"/>
            <person name="Ware D."/>
        </authorList>
    </citation>
    <scope>NUCLEOTIDE SEQUENCE [LARGE SCALE GENOMIC DNA]</scope>
    <source>
        <strain evidence="3">cv. B73</strain>
        <tissue evidence="1">Seedling</tissue>
    </source>
</reference>
<reference evidence="2" key="2">
    <citation type="submission" date="2019-07" db="EMBL/GenBank/DDBJ databases">
        <authorList>
            <person name="Seetharam A."/>
            <person name="Woodhouse M."/>
            <person name="Cannon E."/>
        </authorList>
    </citation>
    <scope>NUCLEOTIDE SEQUENCE [LARGE SCALE GENOMIC DNA]</scope>
    <source>
        <strain evidence="2">cv. B73</strain>
    </source>
</reference>
<dbReference type="PaxDb" id="4577-GRMZM5G892094_P01"/>
<evidence type="ECO:0000313" key="2">
    <source>
        <dbReference type="EnsemblPlants" id="Zm00001eb103740_P001"/>
    </source>
</evidence>
<organism evidence="1">
    <name type="scientific">Zea mays</name>
    <name type="common">Maize</name>
    <dbReference type="NCBI Taxonomy" id="4577"/>
    <lineage>
        <taxon>Eukaryota</taxon>
        <taxon>Viridiplantae</taxon>
        <taxon>Streptophyta</taxon>
        <taxon>Embryophyta</taxon>
        <taxon>Tracheophyta</taxon>
        <taxon>Spermatophyta</taxon>
        <taxon>Magnoliopsida</taxon>
        <taxon>Liliopsida</taxon>
        <taxon>Poales</taxon>
        <taxon>Poaceae</taxon>
        <taxon>PACMAD clade</taxon>
        <taxon>Panicoideae</taxon>
        <taxon>Andropogonodae</taxon>
        <taxon>Andropogoneae</taxon>
        <taxon>Tripsacinae</taxon>
        <taxon>Zea</taxon>
    </lineage>
</organism>
<protein>
    <submittedName>
        <fullName evidence="1">MYB31 transcription factor31</fullName>
    </submittedName>
</protein>
<keyword evidence="3" id="KW-1185">Reference proteome</keyword>
<evidence type="ECO:0000313" key="1">
    <source>
        <dbReference type="EMBL" id="ONM23148.1"/>
    </source>
</evidence>
<proteinExistence type="predicted"/>
<gene>
    <name evidence="1" type="ORF">ZEAMMB73_Zm00001d006236</name>
</gene>
<dbReference type="Gramene" id="Zm00001eb103740_T001">
    <property type="protein sequence ID" value="Zm00001eb103740_P001"/>
    <property type="gene ID" value="Zm00001eb103740"/>
</dbReference>
<dbReference type="EMBL" id="CM007648">
    <property type="protein sequence ID" value="ONM23148.1"/>
    <property type="molecule type" value="Genomic_DNA"/>
</dbReference>
<reference evidence="2" key="3">
    <citation type="submission" date="2021-05" db="UniProtKB">
        <authorList>
            <consortium name="EnsemblPlants"/>
        </authorList>
    </citation>
    <scope>IDENTIFICATION</scope>
    <source>
        <strain evidence="2">cv. B73</strain>
    </source>
</reference>
<accession>A0A1D6EU06</accession>
<dbReference type="Proteomes" id="UP000007305">
    <property type="component" value="Chromosome 2"/>
</dbReference>
<name>A0A1D6EU06_MAIZE</name>
<dbReference type="Gramene" id="Zm00001eb103740_T002">
    <property type="protein sequence ID" value="Zm00001eb103740_P002"/>
    <property type="gene ID" value="Zm00001eb103740"/>
</dbReference>
<dbReference type="EnsemblPlants" id="Zm00001eb103740_T001">
    <property type="protein sequence ID" value="Zm00001eb103740_P001"/>
    <property type="gene ID" value="Zm00001eb103740"/>
</dbReference>
<evidence type="ECO:0000313" key="3">
    <source>
        <dbReference type="Proteomes" id="UP000007305"/>
    </source>
</evidence>